<name>A0A0U3NA89_9BURK</name>
<proteinExistence type="predicted"/>
<dbReference type="KEGG" id="rdp:RD2015_4626"/>
<dbReference type="AlphaFoldDB" id="A0A0U3NA89"/>
<accession>A0A0U3NA89</accession>
<gene>
    <name evidence="1" type="ORF">RD2015_4626</name>
</gene>
<keyword evidence="2" id="KW-1185">Reference proteome</keyword>
<evidence type="ECO:0000313" key="2">
    <source>
        <dbReference type="Proteomes" id="UP000060699"/>
    </source>
</evidence>
<evidence type="ECO:0000313" key="1">
    <source>
        <dbReference type="EMBL" id="ALV09067.1"/>
    </source>
</evidence>
<protein>
    <submittedName>
        <fullName evidence="1">Uncharacterized protein</fullName>
    </submittedName>
</protein>
<dbReference type="Proteomes" id="UP000060699">
    <property type="component" value="Chromosome"/>
</dbReference>
<organism evidence="1 2">
    <name type="scientific">Roseateles depolymerans</name>
    <dbReference type="NCBI Taxonomy" id="76731"/>
    <lineage>
        <taxon>Bacteria</taxon>
        <taxon>Pseudomonadati</taxon>
        <taxon>Pseudomonadota</taxon>
        <taxon>Betaproteobacteria</taxon>
        <taxon>Burkholderiales</taxon>
        <taxon>Sphaerotilaceae</taxon>
        <taxon>Roseateles</taxon>
    </lineage>
</organism>
<dbReference type="EMBL" id="CP013729">
    <property type="protein sequence ID" value="ALV09067.1"/>
    <property type="molecule type" value="Genomic_DNA"/>
</dbReference>
<sequence>MFANGMKSMSRVFLHLDLQFRKYLEFKEKQYRALVFNIED</sequence>
<reference evidence="1 2" key="1">
    <citation type="submission" date="2015-12" db="EMBL/GenBank/DDBJ databases">
        <title>Complete genome of Roseateles depolymerans KCTC 42856.</title>
        <authorList>
            <person name="Kim K.M."/>
        </authorList>
    </citation>
    <scope>NUCLEOTIDE SEQUENCE [LARGE SCALE GENOMIC DNA]</scope>
    <source>
        <strain evidence="1 2">KCTC 42856</strain>
    </source>
</reference>